<protein>
    <recommendedName>
        <fullName evidence="7">CobW C-terminal domain-containing protein</fullName>
    </recommendedName>
</protein>
<proteinExistence type="inferred from homology"/>
<feature type="region of interest" description="Disordered" evidence="6">
    <location>
        <begin position="447"/>
        <end position="476"/>
    </location>
</feature>
<accession>A0AAN7YMQ3</accession>
<feature type="compositionally biased region" description="Acidic residues" evidence="6">
    <location>
        <begin position="447"/>
        <end position="461"/>
    </location>
</feature>
<evidence type="ECO:0000256" key="6">
    <source>
        <dbReference type="SAM" id="MobiDB-lite"/>
    </source>
</evidence>
<dbReference type="Proteomes" id="UP001344447">
    <property type="component" value="Unassembled WGS sequence"/>
</dbReference>
<dbReference type="GO" id="GO:0000166">
    <property type="term" value="F:nucleotide binding"/>
    <property type="evidence" value="ECO:0007669"/>
    <property type="project" value="UniProtKB-KW"/>
</dbReference>
<comment type="caution">
    <text evidence="8">The sequence shown here is derived from an EMBL/GenBank/DDBJ whole genome shotgun (WGS) entry which is preliminary data.</text>
</comment>
<evidence type="ECO:0000256" key="2">
    <source>
        <dbReference type="ARBA" id="ARBA00022801"/>
    </source>
</evidence>
<evidence type="ECO:0000313" key="9">
    <source>
        <dbReference type="Proteomes" id="UP001344447"/>
    </source>
</evidence>
<keyword evidence="1" id="KW-0547">Nucleotide-binding</keyword>
<evidence type="ECO:0000259" key="7">
    <source>
        <dbReference type="SMART" id="SM00833"/>
    </source>
</evidence>
<dbReference type="EMBL" id="JAVFKY010000004">
    <property type="protein sequence ID" value="KAK5577144.1"/>
    <property type="molecule type" value="Genomic_DNA"/>
</dbReference>
<dbReference type="InterPro" id="IPR011629">
    <property type="entry name" value="CobW-like_C"/>
</dbReference>
<keyword evidence="9" id="KW-1185">Reference proteome</keyword>
<keyword evidence="3" id="KW-0143">Chaperone</keyword>
<evidence type="ECO:0000313" key="8">
    <source>
        <dbReference type="EMBL" id="KAK5577144.1"/>
    </source>
</evidence>
<dbReference type="PANTHER" id="PTHR43603:SF1">
    <property type="entry name" value="ZINC-REGULATED GTPASE METALLOPROTEIN ACTIVATOR 1"/>
    <property type="match status" value="1"/>
</dbReference>
<keyword evidence="2" id="KW-0378">Hydrolase</keyword>
<dbReference type="SMART" id="SM00833">
    <property type="entry name" value="CobW_C"/>
    <property type="match status" value="1"/>
</dbReference>
<evidence type="ECO:0000256" key="5">
    <source>
        <dbReference type="ARBA" id="ARBA00049117"/>
    </source>
</evidence>
<dbReference type="InterPro" id="IPR036627">
    <property type="entry name" value="CobW-likC_sf"/>
</dbReference>
<dbReference type="PANTHER" id="PTHR43603">
    <property type="entry name" value="COBW DOMAIN-CONTAINING PROTEIN DDB_G0274527"/>
    <property type="match status" value="1"/>
</dbReference>
<dbReference type="CDD" id="cd03112">
    <property type="entry name" value="CobW-like"/>
    <property type="match status" value="1"/>
</dbReference>
<dbReference type="GO" id="GO:0016787">
    <property type="term" value="F:hydrolase activity"/>
    <property type="evidence" value="ECO:0007669"/>
    <property type="project" value="UniProtKB-KW"/>
</dbReference>
<reference evidence="8 9" key="1">
    <citation type="submission" date="2023-11" db="EMBL/GenBank/DDBJ databases">
        <title>Dfirmibasis_genome.</title>
        <authorList>
            <person name="Edelbroek B."/>
            <person name="Kjellin J."/>
            <person name="Jerlstrom-Hultqvist J."/>
            <person name="Soderbom F."/>
        </authorList>
    </citation>
    <scope>NUCLEOTIDE SEQUENCE [LARGE SCALE GENOMIC DNA]</scope>
    <source>
        <strain evidence="8 9">TNS-C-14</strain>
    </source>
</reference>
<dbReference type="Pfam" id="PF07683">
    <property type="entry name" value="CobW_C"/>
    <property type="match status" value="1"/>
</dbReference>
<comment type="similarity">
    <text evidence="4">Belongs to the SIMIBI class G3E GTPase family. ZNG1 subfamily.</text>
</comment>
<dbReference type="Pfam" id="PF02492">
    <property type="entry name" value="cobW"/>
    <property type="match status" value="1"/>
</dbReference>
<dbReference type="SUPFAM" id="SSF52540">
    <property type="entry name" value="P-loop containing nucleoside triphosphate hydrolases"/>
    <property type="match status" value="1"/>
</dbReference>
<evidence type="ECO:0000256" key="3">
    <source>
        <dbReference type="ARBA" id="ARBA00023186"/>
    </source>
</evidence>
<organism evidence="8 9">
    <name type="scientific">Dictyostelium firmibasis</name>
    <dbReference type="NCBI Taxonomy" id="79012"/>
    <lineage>
        <taxon>Eukaryota</taxon>
        <taxon>Amoebozoa</taxon>
        <taxon>Evosea</taxon>
        <taxon>Eumycetozoa</taxon>
        <taxon>Dictyostelia</taxon>
        <taxon>Dictyosteliales</taxon>
        <taxon>Dictyosteliaceae</taxon>
        <taxon>Dictyostelium</taxon>
    </lineage>
</organism>
<dbReference type="InterPro" id="IPR027417">
    <property type="entry name" value="P-loop_NTPase"/>
</dbReference>
<feature type="region of interest" description="Disordered" evidence="6">
    <location>
        <begin position="1"/>
        <end position="20"/>
    </location>
</feature>
<dbReference type="InterPro" id="IPR051927">
    <property type="entry name" value="Zn_Chap_cDPG_Synth"/>
</dbReference>
<gene>
    <name evidence="8" type="ORF">RB653_002082</name>
</gene>
<evidence type="ECO:0000256" key="1">
    <source>
        <dbReference type="ARBA" id="ARBA00022741"/>
    </source>
</evidence>
<evidence type="ECO:0000256" key="4">
    <source>
        <dbReference type="ARBA" id="ARBA00034320"/>
    </source>
</evidence>
<feature type="domain" description="CobW C-terminal" evidence="7">
    <location>
        <begin position="303"/>
        <end position="420"/>
    </location>
</feature>
<dbReference type="Gene3D" id="3.30.1220.10">
    <property type="entry name" value="CobW-like, C-terminal domain"/>
    <property type="match status" value="1"/>
</dbReference>
<dbReference type="Gene3D" id="3.40.50.300">
    <property type="entry name" value="P-loop containing nucleotide triphosphate hydrolases"/>
    <property type="match status" value="1"/>
</dbReference>
<comment type="catalytic activity">
    <reaction evidence="5">
        <text>GTP + H2O = GDP + phosphate + H(+)</text>
        <dbReference type="Rhea" id="RHEA:19669"/>
        <dbReference type="ChEBI" id="CHEBI:15377"/>
        <dbReference type="ChEBI" id="CHEBI:15378"/>
        <dbReference type="ChEBI" id="CHEBI:37565"/>
        <dbReference type="ChEBI" id="CHEBI:43474"/>
        <dbReference type="ChEBI" id="CHEBI:58189"/>
    </reaction>
    <physiologicalReaction direction="left-to-right" evidence="5">
        <dbReference type="Rhea" id="RHEA:19670"/>
    </physiologicalReaction>
</comment>
<name>A0AAN7YMQ3_9MYCE</name>
<dbReference type="AlphaFoldDB" id="A0AAN7YMQ3"/>
<dbReference type="InterPro" id="IPR003495">
    <property type="entry name" value="CobW/HypB/UreG_nucleotide-bd"/>
</dbReference>
<sequence>MINKTSTNNKSKEPRRMKKHYLKSNASNLKKTLHKIKVKGFEKLPVSVLSGFLGSGKTTLLNYILNSNHGLKIAVIVNDMSEVNIDSKLVLEKEFKISRTKATEKQVEAVVEMSNGCICCTMREDLLVEVTKLAKEKRFDYLIIESSGISEPLPIAETFTFEIQGSIENLKDYTKLDTMATVVDCSTWLEQYQSGESLKDKEMQATDEDERSLVDLLLDQVEFSNVILLNKCDLVSNEKVNTIEGLIRHINPDARLIRSTNSIVPLNEILNTGLFNFNKASEHPGWLKELRGTHIPETIEYGIKSFIYKARRPFNSERLSNVIEKGSTVFGGVLRSKGFSWIASTPELIGMWNLAGIQMTILNYGYWLADLKPHEYPNLDLQKEIKKNWSEPFGDRRQELVFIGNTMNQSLIESELNSCLLTDAELLLGKDVWRTWIDPIQLDEEDELEMNIDEDEDEDEDDKKQDTKRYNQNKRL</sequence>